<evidence type="ECO:0000256" key="2">
    <source>
        <dbReference type="ARBA" id="ARBA00022670"/>
    </source>
</evidence>
<proteinExistence type="inferred from homology"/>
<reference evidence="8 9" key="1">
    <citation type="journal article" date="2019" name="Int. J. Syst. Evol. Microbiol.">
        <title>The Global Catalogue of Microorganisms (GCM) 10K type strain sequencing project: providing services to taxonomists for standard genome sequencing and annotation.</title>
        <authorList>
            <consortium name="The Broad Institute Genomics Platform"/>
            <consortium name="The Broad Institute Genome Sequencing Center for Infectious Disease"/>
            <person name="Wu L."/>
            <person name="Ma J."/>
        </authorList>
    </citation>
    <scope>NUCLEOTIDE SEQUENCE [LARGE SCALE GENOMIC DNA]</scope>
    <source>
        <strain evidence="8 9">CGMCC 1.12563</strain>
    </source>
</reference>
<keyword evidence="4 5" id="KW-0720">Serine protease</keyword>
<dbReference type="PANTHER" id="PTHR43806">
    <property type="entry name" value="PEPTIDASE S8"/>
    <property type="match status" value="1"/>
</dbReference>
<dbReference type="GO" id="GO:0006508">
    <property type="term" value="P:proteolysis"/>
    <property type="evidence" value="ECO:0007669"/>
    <property type="project" value="UniProtKB-KW"/>
</dbReference>
<dbReference type="InterPro" id="IPR000209">
    <property type="entry name" value="Peptidase_S8/S53_dom"/>
</dbReference>
<evidence type="ECO:0000256" key="4">
    <source>
        <dbReference type="ARBA" id="ARBA00022825"/>
    </source>
</evidence>
<dbReference type="Proteomes" id="UP001597187">
    <property type="component" value="Unassembled WGS sequence"/>
</dbReference>
<evidence type="ECO:0000313" key="8">
    <source>
        <dbReference type="EMBL" id="MFD1511840.1"/>
    </source>
</evidence>
<feature type="region of interest" description="Disordered" evidence="6">
    <location>
        <begin position="493"/>
        <end position="517"/>
    </location>
</feature>
<dbReference type="Gene3D" id="3.40.50.200">
    <property type="entry name" value="Peptidase S8/S53 domain"/>
    <property type="match status" value="2"/>
</dbReference>
<evidence type="ECO:0000256" key="5">
    <source>
        <dbReference type="PROSITE-ProRule" id="PRU01240"/>
    </source>
</evidence>
<dbReference type="Pfam" id="PF00082">
    <property type="entry name" value="Peptidase_S8"/>
    <property type="match status" value="2"/>
</dbReference>
<feature type="active site" description="Charge relay system" evidence="5">
    <location>
        <position position="180"/>
    </location>
</feature>
<feature type="domain" description="Peptidase S8/S53" evidence="7">
    <location>
        <begin position="143"/>
        <end position="264"/>
    </location>
</feature>
<dbReference type="PRINTS" id="PR00723">
    <property type="entry name" value="SUBTILISIN"/>
</dbReference>
<evidence type="ECO:0000313" key="9">
    <source>
        <dbReference type="Proteomes" id="UP001597187"/>
    </source>
</evidence>
<dbReference type="InterPro" id="IPR023828">
    <property type="entry name" value="Peptidase_S8_Ser-AS"/>
</dbReference>
<gene>
    <name evidence="8" type="ORF">ACFSBT_00930</name>
</gene>
<dbReference type="InterPro" id="IPR036852">
    <property type="entry name" value="Peptidase_S8/S53_dom_sf"/>
</dbReference>
<comment type="caution">
    <text evidence="8">The sequence shown here is derived from an EMBL/GenBank/DDBJ whole genome shotgun (WGS) entry which is preliminary data.</text>
</comment>
<evidence type="ECO:0000256" key="1">
    <source>
        <dbReference type="ARBA" id="ARBA00011073"/>
    </source>
</evidence>
<dbReference type="InterPro" id="IPR050131">
    <property type="entry name" value="Peptidase_S8_subtilisin-like"/>
</dbReference>
<dbReference type="AlphaFoldDB" id="A0ABD6AQP9"/>
<comment type="similarity">
    <text evidence="1 5">Belongs to the peptidase S8 family.</text>
</comment>
<protein>
    <submittedName>
        <fullName evidence="8">S8 family serine peptidase</fullName>
    </submittedName>
</protein>
<feature type="active site" description="Charge relay system" evidence="5">
    <location>
        <position position="433"/>
    </location>
</feature>
<evidence type="ECO:0000259" key="7">
    <source>
        <dbReference type="Pfam" id="PF00082"/>
    </source>
</evidence>
<keyword evidence="9" id="KW-1185">Reference proteome</keyword>
<dbReference type="PROSITE" id="PS51892">
    <property type="entry name" value="SUBTILASE"/>
    <property type="match status" value="1"/>
</dbReference>
<organism evidence="8 9">
    <name type="scientific">Halomarina rubra</name>
    <dbReference type="NCBI Taxonomy" id="2071873"/>
    <lineage>
        <taxon>Archaea</taxon>
        <taxon>Methanobacteriati</taxon>
        <taxon>Methanobacteriota</taxon>
        <taxon>Stenosarchaea group</taxon>
        <taxon>Halobacteria</taxon>
        <taxon>Halobacteriales</taxon>
        <taxon>Natronomonadaceae</taxon>
        <taxon>Halomarina</taxon>
    </lineage>
</organism>
<feature type="compositionally biased region" description="Acidic residues" evidence="6">
    <location>
        <begin position="494"/>
        <end position="504"/>
    </location>
</feature>
<feature type="domain" description="Peptidase S8/S53" evidence="7">
    <location>
        <begin position="383"/>
        <end position="481"/>
    </location>
</feature>
<dbReference type="PANTHER" id="PTHR43806:SF11">
    <property type="entry name" value="CEREVISIN-RELATED"/>
    <property type="match status" value="1"/>
</dbReference>
<evidence type="ECO:0000256" key="6">
    <source>
        <dbReference type="SAM" id="MobiDB-lite"/>
    </source>
</evidence>
<keyword evidence="2 5" id="KW-0645">Protease</keyword>
<evidence type="ECO:0000256" key="3">
    <source>
        <dbReference type="ARBA" id="ARBA00022801"/>
    </source>
</evidence>
<dbReference type="InterPro" id="IPR015500">
    <property type="entry name" value="Peptidase_S8_subtilisin-rel"/>
</dbReference>
<keyword evidence="3 5" id="KW-0378">Hydrolase</keyword>
<accession>A0ABD6AQP9</accession>
<dbReference type="PROSITE" id="PS00138">
    <property type="entry name" value="SUBTILASE_SER"/>
    <property type="match status" value="1"/>
</dbReference>
<name>A0ABD6AQP9_9EURY</name>
<dbReference type="SUPFAM" id="SSF52743">
    <property type="entry name" value="Subtilisin-like"/>
    <property type="match status" value="1"/>
</dbReference>
<sequence>MSSRRVVVVALVCALVLAPVTDFPATADDRAVNVDPVDSLRVGLDEQRQEPPTVDQPAAVILRLKGTASVPDTARIDVERTYTRAGDRIVEGSVSYTEIRQLSRNPRITSVSITGAALDRTDTVSPGVSVVGADELHAANVTGENVTVGIIDSDFRMSHPAVARTDTTYRAFDAGGDWEHGTAVASVVADTAPDADLRLAAVGPTTSPEEYREAVDWLVEGRADVVVDSGSYYAQPGDGTGTLGRIVANVSEDVVFVTSAGNHANRYWAGNYTDGSFVNFTDTDDRNYLNDGESFSGAVDVSVRWDGWPTTADDFDVYLYRDYPGGDYAVAKATGHEGQPFEHLSTTVAEGRYYVGIHAKNVSEPHRVELFTSHDLSNRSTGGTTAPASAAGVVTVGAVDNGTLRPFSARTNVDLVAPDGVALSGASIDGGTSFAAPYVAGVAALTVDANPEMNATEVRQHLYDTAVDLGVDGIDDGSGHGVVSAAGILAATGDDADETSDDTETTPAEADAETRKAGAVAVVARG</sequence>
<dbReference type="GO" id="GO:0004252">
    <property type="term" value="F:serine-type endopeptidase activity"/>
    <property type="evidence" value="ECO:0007669"/>
    <property type="project" value="UniProtKB-UniRule"/>
</dbReference>
<dbReference type="RefSeq" id="WP_250871822.1">
    <property type="nucleotide sequence ID" value="NZ_JALXFV010000001.1"/>
</dbReference>
<feature type="active site" description="Charge relay system" evidence="5">
    <location>
        <position position="152"/>
    </location>
</feature>
<dbReference type="EMBL" id="JBHUDC010000001">
    <property type="protein sequence ID" value="MFD1511840.1"/>
    <property type="molecule type" value="Genomic_DNA"/>
</dbReference>